<dbReference type="EMBL" id="MDER01000077">
    <property type="protein sequence ID" value="ODP26694.1"/>
    <property type="molecule type" value="Genomic_DNA"/>
</dbReference>
<accession>A0A1E3KYX8</accession>
<keyword evidence="2" id="KW-1185">Reference proteome</keyword>
<reference evidence="1 2" key="1">
    <citation type="submission" date="2016-08" db="EMBL/GenBank/DDBJ databases">
        <title>Genome sequencing of Paenibacillus sp. TI45-13ar, isolated from Korean traditional nuruk.</title>
        <authorList>
            <person name="Kim S.-J."/>
        </authorList>
    </citation>
    <scope>NUCLEOTIDE SEQUENCE [LARGE SCALE GENOMIC DNA]</scope>
    <source>
        <strain evidence="1 2">TI45-13ar</strain>
    </source>
</reference>
<evidence type="ECO:0000313" key="1">
    <source>
        <dbReference type="EMBL" id="ODP26694.1"/>
    </source>
</evidence>
<organism evidence="1 2">
    <name type="scientific">Paenibacillus nuruki</name>
    <dbReference type="NCBI Taxonomy" id="1886670"/>
    <lineage>
        <taxon>Bacteria</taxon>
        <taxon>Bacillati</taxon>
        <taxon>Bacillota</taxon>
        <taxon>Bacilli</taxon>
        <taxon>Bacillales</taxon>
        <taxon>Paenibacillaceae</taxon>
        <taxon>Paenibacillus</taxon>
    </lineage>
</organism>
<dbReference type="Proteomes" id="UP000094578">
    <property type="component" value="Unassembled WGS sequence"/>
</dbReference>
<protein>
    <submittedName>
        <fullName evidence="1">Uncharacterized protein</fullName>
    </submittedName>
</protein>
<name>A0A1E3KYX8_9BACL</name>
<dbReference type="STRING" id="1886670.PTI45_03945"/>
<gene>
    <name evidence="1" type="ORF">PTI45_03945</name>
</gene>
<dbReference type="AlphaFoldDB" id="A0A1E3KYX8"/>
<dbReference type="RefSeq" id="WP_069329290.1">
    <property type="nucleotide sequence ID" value="NZ_MDER01000077.1"/>
</dbReference>
<sequence>MEQRKLLRKYTKSIQVLQYFKNIQQDALIKDVREIPEIFHLDHFQNYYVHSALKKENPNVEISISDHAFARWNERVSTESSITELTNKLNYLNQSLSRIDFATSSVGVIDNDIVFTYVQSDLAVIITTFYGRISQKHVLANFENLQHFNMIEDDSVDLQLSNELLDKLVTIPLPAQRMIFKGSQARYVLDEFRDAHRSLFILTVESSTKKQLKFFYSDRLQNVELEHSVRKALTIIGHEALVLEQIKEQYSLV</sequence>
<proteinExistence type="predicted"/>
<comment type="caution">
    <text evidence="1">The sequence shown here is derived from an EMBL/GenBank/DDBJ whole genome shotgun (WGS) entry which is preliminary data.</text>
</comment>
<evidence type="ECO:0000313" key="2">
    <source>
        <dbReference type="Proteomes" id="UP000094578"/>
    </source>
</evidence>